<accession>A0A1G4T9S7</accession>
<name>A0A1G4T9S7_9BACL</name>
<protein>
    <submittedName>
        <fullName evidence="3">Copper amine oxidase N-terminal domain-containing protein</fullName>
    </submittedName>
</protein>
<evidence type="ECO:0000259" key="2">
    <source>
        <dbReference type="Pfam" id="PF07833"/>
    </source>
</evidence>
<dbReference type="Gene3D" id="3.30.457.10">
    <property type="entry name" value="Copper amine oxidase-like, N-terminal domain"/>
    <property type="match status" value="1"/>
</dbReference>
<keyword evidence="1" id="KW-0732">Signal</keyword>
<sequence>MRMFRFLSFCFIMITIASLPAPAFSKSDEPEARQVTDVLQLRSIEAGSGRSLTLALKGAERFTVAWRLSEAGPEGLAFSNDSTAYYRSEGQLRSVLPSGERIVPPDSSSKRTDVPLQRPADVNAEGGAVTKTGTAGASWKYKLPNEKQVAAETLQSDGNGNIYFQDQDRNWYSLNSAGKERYVLQLDGTGEKSVCRVAPSGDSICTSPSIGLIGIREQTNAPRLVIDGKERFFPQRPEVVNGTSLVPLRAIFEALKANVVWHEEDRSVEAVKGKQSVRLKLGSAEASVNGKKLVLEQPPTLRNEVMMVPLRFVGEALGATVYWESGTKTIQIVTP</sequence>
<gene>
    <name evidence="3" type="ORF">SAMN04487970_104610</name>
</gene>
<dbReference type="STRING" id="624147.SAMN04487970_104610"/>
<feature type="domain" description="Copper amine oxidase-like N-terminal" evidence="2">
    <location>
        <begin position="225"/>
        <end position="332"/>
    </location>
</feature>
<feature type="chain" id="PRO_5038552328" evidence="1">
    <location>
        <begin position="24"/>
        <end position="335"/>
    </location>
</feature>
<reference evidence="4" key="1">
    <citation type="submission" date="2016-10" db="EMBL/GenBank/DDBJ databases">
        <authorList>
            <person name="Varghese N."/>
            <person name="Submissions S."/>
        </authorList>
    </citation>
    <scope>NUCLEOTIDE SEQUENCE [LARGE SCALE GENOMIC DNA]</scope>
    <source>
        <strain evidence="4">CGMCC 1.8946</strain>
    </source>
</reference>
<dbReference type="RefSeq" id="WP_167670292.1">
    <property type="nucleotide sequence ID" value="NZ_FMTT01000046.1"/>
</dbReference>
<dbReference type="InterPro" id="IPR012854">
    <property type="entry name" value="Cu_amine_oxidase-like_N"/>
</dbReference>
<evidence type="ECO:0000256" key="1">
    <source>
        <dbReference type="SAM" id="SignalP"/>
    </source>
</evidence>
<keyword evidence="4" id="KW-1185">Reference proteome</keyword>
<feature type="signal peptide" evidence="1">
    <location>
        <begin position="1"/>
        <end position="23"/>
    </location>
</feature>
<organism evidence="3 4">
    <name type="scientific">Paenibacillus tianmuensis</name>
    <dbReference type="NCBI Taxonomy" id="624147"/>
    <lineage>
        <taxon>Bacteria</taxon>
        <taxon>Bacillati</taxon>
        <taxon>Bacillota</taxon>
        <taxon>Bacilli</taxon>
        <taxon>Bacillales</taxon>
        <taxon>Paenibacillaceae</taxon>
        <taxon>Paenibacillus</taxon>
    </lineage>
</organism>
<dbReference type="SUPFAM" id="SSF55383">
    <property type="entry name" value="Copper amine oxidase, domain N"/>
    <property type="match status" value="1"/>
</dbReference>
<evidence type="ECO:0000313" key="3">
    <source>
        <dbReference type="EMBL" id="SCW78182.1"/>
    </source>
</evidence>
<evidence type="ECO:0000313" key="4">
    <source>
        <dbReference type="Proteomes" id="UP000198601"/>
    </source>
</evidence>
<dbReference type="InterPro" id="IPR036582">
    <property type="entry name" value="Mao_N_sf"/>
</dbReference>
<dbReference type="EMBL" id="FMTT01000046">
    <property type="protein sequence ID" value="SCW78182.1"/>
    <property type="molecule type" value="Genomic_DNA"/>
</dbReference>
<dbReference type="AlphaFoldDB" id="A0A1G4T9S7"/>
<dbReference type="Pfam" id="PF07833">
    <property type="entry name" value="Cu_amine_oxidN1"/>
    <property type="match status" value="1"/>
</dbReference>
<proteinExistence type="predicted"/>
<dbReference type="Proteomes" id="UP000198601">
    <property type="component" value="Unassembled WGS sequence"/>
</dbReference>